<organism evidence="2 3">
    <name type="scientific">Elysia crispata</name>
    <name type="common">lettuce slug</name>
    <dbReference type="NCBI Taxonomy" id="231223"/>
    <lineage>
        <taxon>Eukaryota</taxon>
        <taxon>Metazoa</taxon>
        <taxon>Spiralia</taxon>
        <taxon>Lophotrochozoa</taxon>
        <taxon>Mollusca</taxon>
        <taxon>Gastropoda</taxon>
        <taxon>Heterobranchia</taxon>
        <taxon>Euthyneura</taxon>
        <taxon>Panpulmonata</taxon>
        <taxon>Sacoglossa</taxon>
        <taxon>Placobranchoidea</taxon>
        <taxon>Plakobranchidae</taxon>
        <taxon>Elysia</taxon>
    </lineage>
</organism>
<protein>
    <submittedName>
        <fullName evidence="2">Uncharacterized protein</fullName>
    </submittedName>
</protein>
<evidence type="ECO:0000313" key="2">
    <source>
        <dbReference type="EMBL" id="KAK3771178.1"/>
    </source>
</evidence>
<dbReference type="AlphaFoldDB" id="A0AAE1DJ06"/>
<feature type="signal peptide" evidence="1">
    <location>
        <begin position="1"/>
        <end position="28"/>
    </location>
</feature>
<proteinExistence type="predicted"/>
<sequence>MDIVRSREILSLLDSLVLVVVLDTDLECAELTVLSPSSITRHFVSPNPRGSGAYHQGIRDSFLFRGILLACRHTQRVSRADRLDIRHSSTFSFQCVQNLESVPYGLWGSSSSPRGVELAEYEVGIWEGTARLPIVSQASDLYDPRAPYFALCPTIMAGCLYRGATLNRSSGVILGRYGDRTPTVYVPPRTFPTLTLSTQPLSALCDGILIISQLSPLSYRYSSACKRVQITAEFTGTPAPVDRTDGSRAPVKRFTKLEVRTSAVAASLSSITTRSLCTRRVSSWVSVVGRLLQHSVWAVNINFVVMF</sequence>
<feature type="chain" id="PRO_5042185006" evidence="1">
    <location>
        <begin position="29"/>
        <end position="307"/>
    </location>
</feature>
<evidence type="ECO:0000313" key="3">
    <source>
        <dbReference type="Proteomes" id="UP001283361"/>
    </source>
</evidence>
<keyword evidence="1" id="KW-0732">Signal</keyword>
<keyword evidence="3" id="KW-1185">Reference proteome</keyword>
<dbReference type="EMBL" id="JAWDGP010003764">
    <property type="protein sequence ID" value="KAK3771178.1"/>
    <property type="molecule type" value="Genomic_DNA"/>
</dbReference>
<dbReference type="Proteomes" id="UP001283361">
    <property type="component" value="Unassembled WGS sequence"/>
</dbReference>
<comment type="caution">
    <text evidence="2">The sequence shown here is derived from an EMBL/GenBank/DDBJ whole genome shotgun (WGS) entry which is preliminary data.</text>
</comment>
<name>A0AAE1DJ06_9GAST</name>
<accession>A0AAE1DJ06</accession>
<reference evidence="2" key="1">
    <citation type="journal article" date="2023" name="G3 (Bethesda)">
        <title>A reference genome for the long-term kleptoplast-retaining sea slug Elysia crispata morphotype clarki.</title>
        <authorList>
            <person name="Eastman K.E."/>
            <person name="Pendleton A.L."/>
            <person name="Shaikh M.A."/>
            <person name="Suttiyut T."/>
            <person name="Ogas R."/>
            <person name="Tomko P."/>
            <person name="Gavelis G."/>
            <person name="Widhalm J.R."/>
            <person name="Wisecaver J.H."/>
        </authorList>
    </citation>
    <scope>NUCLEOTIDE SEQUENCE</scope>
    <source>
        <strain evidence="2">ECLA1</strain>
    </source>
</reference>
<evidence type="ECO:0000256" key="1">
    <source>
        <dbReference type="SAM" id="SignalP"/>
    </source>
</evidence>
<gene>
    <name evidence="2" type="ORF">RRG08_053325</name>
</gene>